<dbReference type="OrthoDB" id="5431476at2"/>
<accession>E1QJI7</accession>
<dbReference type="STRING" id="644282.Deba_2368"/>
<protein>
    <recommendedName>
        <fullName evidence="3">Peroxiredoxin</fullName>
    </recommendedName>
</protein>
<dbReference type="RefSeq" id="WP_013259169.1">
    <property type="nucleotide sequence ID" value="NC_014365.1"/>
</dbReference>
<name>E1QJI7_DESB2</name>
<dbReference type="AlphaFoldDB" id="E1QJI7"/>
<evidence type="ECO:0000313" key="2">
    <source>
        <dbReference type="Proteomes" id="UP000009047"/>
    </source>
</evidence>
<keyword evidence="2" id="KW-1185">Reference proteome</keyword>
<proteinExistence type="predicted"/>
<organism evidence="1 2">
    <name type="scientific">Desulfarculus baarsii (strain ATCC 33931 / DSM 2075 / LMG 7858 / VKM B-1802 / 2st14)</name>
    <dbReference type="NCBI Taxonomy" id="644282"/>
    <lineage>
        <taxon>Bacteria</taxon>
        <taxon>Pseudomonadati</taxon>
        <taxon>Thermodesulfobacteriota</taxon>
        <taxon>Desulfarculia</taxon>
        <taxon>Desulfarculales</taxon>
        <taxon>Desulfarculaceae</taxon>
        <taxon>Desulfarculus</taxon>
    </lineage>
</organism>
<sequence>MGKLGILVSSDKHIDHLIGITDAARASGHEVIVFLSAEGVLLTQHPRFPEMEGKTTISLCNVGFEFFKLQKPVPVVKDEDFATQMRHGHLIEDCDRYIVL</sequence>
<evidence type="ECO:0000313" key="1">
    <source>
        <dbReference type="EMBL" id="ADK85730.1"/>
    </source>
</evidence>
<dbReference type="KEGG" id="dbr:Deba_2368"/>
<dbReference type="eggNOG" id="ENOG503316S">
    <property type="taxonomic scope" value="Bacteria"/>
</dbReference>
<dbReference type="Proteomes" id="UP000009047">
    <property type="component" value="Chromosome"/>
</dbReference>
<dbReference type="EMBL" id="CP002085">
    <property type="protein sequence ID" value="ADK85730.1"/>
    <property type="molecule type" value="Genomic_DNA"/>
</dbReference>
<dbReference type="HOGENOM" id="CLU_2245575_0_0_7"/>
<gene>
    <name evidence="1" type="ordered locus">Deba_2368</name>
</gene>
<reference evidence="1 2" key="1">
    <citation type="journal article" date="2010" name="Stand. Genomic Sci.">
        <title>Complete genome sequence of Desulfarculus baarsii type strain (2st14).</title>
        <authorList>
            <person name="Sun H."/>
            <person name="Spring S."/>
            <person name="Lapidus A."/>
            <person name="Davenport K."/>
            <person name="Del Rio T.G."/>
            <person name="Tice H."/>
            <person name="Nolan M."/>
            <person name="Copeland A."/>
            <person name="Cheng J.F."/>
            <person name="Lucas S."/>
            <person name="Tapia R."/>
            <person name="Goodwin L."/>
            <person name="Pitluck S."/>
            <person name="Ivanova N."/>
            <person name="Pagani I."/>
            <person name="Mavromatis K."/>
            <person name="Ovchinnikova G."/>
            <person name="Pati A."/>
            <person name="Chen A."/>
            <person name="Palaniappan K."/>
            <person name="Hauser L."/>
            <person name="Chang Y.J."/>
            <person name="Jeffries C.D."/>
            <person name="Detter J.C."/>
            <person name="Han C."/>
            <person name="Rohde M."/>
            <person name="Brambilla E."/>
            <person name="Goker M."/>
            <person name="Woyke T."/>
            <person name="Bristow J."/>
            <person name="Eisen J.A."/>
            <person name="Markowitz V."/>
            <person name="Hugenholtz P."/>
            <person name="Kyrpides N.C."/>
            <person name="Klenk H.P."/>
            <person name="Land M."/>
        </authorList>
    </citation>
    <scope>NUCLEOTIDE SEQUENCE [LARGE SCALE GENOMIC DNA]</scope>
    <source>
        <strain evidence="2">ATCC 33931 / DSM 2075 / LMG 7858 / VKM B-1802 / 2st14</strain>
    </source>
</reference>
<evidence type="ECO:0008006" key="3">
    <source>
        <dbReference type="Google" id="ProtNLM"/>
    </source>
</evidence>